<proteinExistence type="predicted"/>
<comment type="caution">
    <text evidence="1">The sequence shown here is derived from an EMBL/GenBank/DDBJ whole genome shotgun (WGS) entry which is preliminary data.</text>
</comment>
<accession>A0ACB8SBS8</accession>
<protein>
    <submittedName>
        <fullName evidence="1">Uncharacterized protein</fullName>
    </submittedName>
</protein>
<name>A0ACB8SBS8_9AGAM</name>
<gene>
    <name evidence="1" type="ORF">FA95DRAFT_727591</name>
</gene>
<reference evidence="1" key="2">
    <citation type="journal article" date="2022" name="New Phytol.">
        <title>Evolutionary transition to the ectomycorrhizal habit in the genomes of a hyperdiverse lineage of mushroom-forming fungi.</title>
        <authorList>
            <person name="Looney B."/>
            <person name="Miyauchi S."/>
            <person name="Morin E."/>
            <person name="Drula E."/>
            <person name="Courty P.E."/>
            <person name="Kohler A."/>
            <person name="Kuo A."/>
            <person name="LaButti K."/>
            <person name="Pangilinan J."/>
            <person name="Lipzen A."/>
            <person name="Riley R."/>
            <person name="Andreopoulos W."/>
            <person name="He G."/>
            <person name="Johnson J."/>
            <person name="Nolan M."/>
            <person name="Tritt A."/>
            <person name="Barry K.W."/>
            <person name="Grigoriev I.V."/>
            <person name="Nagy L.G."/>
            <person name="Hibbett D."/>
            <person name="Henrissat B."/>
            <person name="Matheny P.B."/>
            <person name="Labbe J."/>
            <person name="Martin F.M."/>
        </authorList>
    </citation>
    <scope>NUCLEOTIDE SEQUENCE</scope>
    <source>
        <strain evidence="1">FP105234-sp</strain>
    </source>
</reference>
<reference evidence="1" key="1">
    <citation type="submission" date="2021-02" db="EMBL/GenBank/DDBJ databases">
        <authorList>
            <consortium name="DOE Joint Genome Institute"/>
            <person name="Ahrendt S."/>
            <person name="Looney B.P."/>
            <person name="Miyauchi S."/>
            <person name="Morin E."/>
            <person name="Drula E."/>
            <person name="Courty P.E."/>
            <person name="Chicoki N."/>
            <person name="Fauchery L."/>
            <person name="Kohler A."/>
            <person name="Kuo A."/>
            <person name="Labutti K."/>
            <person name="Pangilinan J."/>
            <person name="Lipzen A."/>
            <person name="Riley R."/>
            <person name="Andreopoulos W."/>
            <person name="He G."/>
            <person name="Johnson J."/>
            <person name="Barry K.W."/>
            <person name="Grigoriev I.V."/>
            <person name="Nagy L."/>
            <person name="Hibbett D."/>
            <person name="Henrissat B."/>
            <person name="Matheny P.B."/>
            <person name="Labbe J."/>
            <person name="Martin F."/>
        </authorList>
    </citation>
    <scope>NUCLEOTIDE SEQUENCE</scope>
    <source>
        <strain evidence="1">FP105234-sp</strain>
    </source>
</reference>
<evidence type="ECO:0000313" key="2">
    <source>
        <dbReference type="Proteomes" id="UP000814033"/>
    </source>
</evidence>
<dbReference type="Proteomes" id="UP000814033">
    <property type="component" value="Unassembled WGS sequence"/>
</dbReference>
<evidence type="ECO:0000313" key="1">
    <source>
        <dbReference type="EMBL" id="KAI0053331.1"/>
    </source>
</evidence>
<organism evidence="1 2">
    <name type="scientific">Auriscalpium vulgare</name>
    <dbReference type="NCBI Taxonomy" id="40419"/>
    <lineage>
        <taxon>Eukaryota</taxon>
        <taxon>Fungi</taxon>
        <taxon>Dikarya</taxon>
        <taxon>Basidiomycota</taxon>
        <taxon>Agaricomycotina</taxon>
        <taxon>Agaricomycetes</taxon>
        <taxon>Russulales</taxon>
        <taxon>Auriscalpiaceae</taxon>
        <taxon>Auriscalpium</taxon>
    </lineage>
</organism>
<dbReference type="EMBL" id="MU275840">
    <property type="protein sequence ID" value="KAI0053331.1"/>
    <property type="molecule type" value="Genomic_DNA"/>
</dbReference>
<keyword evidence="2" id="KW-1185">Reference proteome</keyword>
<sequence>MCSAVFQVCRPAVGQDGGDGAGAGGRGSCRAGLLRASIWRWQGSVTARREAAGGTDPIARLVTPNRPACARAAAVPGAMSTCAVPACACAAARAASPLPCTLSALSPAVTPSQAHPQPRHPPIPFHVNIFYS</sequence>